<evidence type="ECO:0000259" key="2">
    <source>
        <dbReference type="Pfam" id="PF02638"/>
    </source>
</evidence>
<dbReference type="Proteomes" id="UP000262583">
    <property type="component" value="Chromosome"/>
</dbReference>
<dbReference type="SUPFAM" id="SSF51445">
    <property type="entry name" value="(Trans)glycosidases"/>
    <property type="match status" value="1"/>
</dbReference>
<protein>
    <recommendedName>
        <fullName evidence="2">Glycosyl hydrolase-like 10 domain-containing protein</fullName>
    </recommendedName>
</protein>
<sequence>MNSPEEIQALVSAVRRAHINTVIAQVRHRGNTWYNSEIEPPAPEWSERKGFDPLATLLREAHEPTTGAQRLDVYAWFNIFSFGDPDSTRTKGLGTALRHKIRDWLSYDTSGTRTTFLDPGLPEVQEHLLSLIEECVRKYDVDGVNLDFIRYPETEAGYHPRAIERFNRLYGRSGTPSPNDPQWNEFRRAQVTGFVRRVAATVWSVRPNAVVSVCAVGFGAPAADGDFTKSAPYRQVHQDWAGWAREGCVDIVTRMGYKREHVAAHAKQFRDWAALSRRLQDECAGRLVTLGIGGFFNSTTGTLAQYRVAKELGLGTSLFSYWRPTVESDTTKAYGAESPFWDLLGQEIYPEAVDPPRPTWRNAVATLAVSVRDPKGRALDGAQVSVSGKASKQERADGNGWAVFVNLTPGKYRIEVKSGSQRLVREVEAKAGKVDFVKLTLK</sequence>
<dbReference type="InterPro" id="IPR013784">
    <property type="entry name" value="Carb-bd-like_fold"/>
</dbReference>
<dbReference type="PANTHER" id="PTHR43405">
    <property type="entry name" value="GLYCOSYL HYDROLASE DIGH"/>
    <property type="match status" value="1"/>
</dbReference>
<reference evidence="3 4" key="1">
    <citation type="submission" date="2018-05" db="EMBL/GenBank/DDBJ databases">
        <title>A metagenomic window into the 2 km-deep terrestrial subsurface aquifer revealed taxonomically and functionally diverse microbial community comprising novel uncultured bacterial lineages.</title>
        <authorList>
            <person name="Kadnikov V.V."/>
            <person name="Mardanov A.V."/>
            <person name="Beletsky A.V."/>
            <person name="Banks D."/>
            <person name="Pimenov N.V."/>
            <person name="Frank Y.A."/>
            <person name="Karnachuk O.V."/>
            <person name="Ravin N.V."/>
        </authorList>
    </citation>
    <scope>NUCLEOTIDE SEQUENCE [LARGE SCALE GENOMIC DNA]</scope>
    <source>
        <strain evidence="3">BY</strain>
    </source>
</reference>
<dbReference type="InterPro" id="IPR017853">
    <property type="entry name" value="GH"/>
</dbReference>
<proteinExistence type="predicted"/>
<accession>A0A2Z4Y738</accession>
<dbReference type="Gene3D" id="2.60.40.1120">
    <property type="entry name" value="Carboxypeptidase-like, regulatory domain"/>
    <property type="match status" value="1"/>
</dbReference>
<organism evidence="3 4">
    <name type="scientific">Sumerlaea chitinivorans</name>
    <dbReference type="NCBI Taxonomy" id="2250252"/>
    <lineage>
        <taxon>Bacteria</taxon>
        <taxon>Candidatus Sumerlaeota</taxon>
        <taxon>Candidatus Sumerlaeia</taxon>
        <taxon>Candidatus Sumerlaeales</taxon>
        <taxon>Candidatus Sumerlaeaceae</taxon>
        <taxon>Candidatus Sumerlaea</taxon>
    </lineage>
</organism>
<dbReference type="GO" id="GO:0030246">
    <property type="term" value="F:carbohydrate binding"/>
    <property type="evidence" value="ECO:0007669"/>
    <property type="project" value="InterPro"/>
</dbReference>
<dbReference type="SUPFAM" id="SSF49452">
    <property type="entry name" value="Starch-binding domain-like"/>
    <property type="match status" value="1"/>
</dbReference>
<evidence type="ECO:0000313" key="4">
    <source>
        <dbReference type="Proteomes" id="UP000262583"/>
    </source>
</evidence>
<dbReference type="InterPro" id="IPR052177">
    <property type="entry name" value="Divisome_Glycosyl_Hydrolase"/>
</dbReference>
<feature type="domain" description="Glycosyl hydrolase-like 10" evidence="2">
    <location>
        <begin position="5"/>
        <end position="269"/>
    </location>
</feature>
<gene>
    <name evidence="3" type="ORF">BRCON_2224</name>
</gene>
<evidence type="ECO:0000256" key="1">
    <source>
        <dbReference type="ARBA" id="ARBA00022729"/>
    </source>
</evidence>
<name>A0A2Z4Y738_SUMC1</name>
<dbReference type="Gene3D" id="3.20.20.80">
    <property type="entry name" value="Glycosidases"/>
    <property type="match status" value="1"/>
</dbReference>
<dbReference type="Pfam" id="PF02638">
    <property type="entry name" value="GHL10"/>
    <property type="match status" value="1"/>
</dbReference>
<keyword evidence="1" id="KW-0732">Signal</keyword>
<dbReference type="EMBL" id="CP030759">
    <property type="protein sequence ID" value="AXA37001.1"/>
    <property type="molecule type" value="Genomic_DNA"/>
</dbReference>
<dbReference type="AlphaFoldDB" id="A0A2Z4Y738"/>
<evidence type="ECO:0000313" key="3">
    <source>
        <dbReference type="EMBL" id="AXA37001.1"/>
    </source>
</evidence>
<dbReference type="KEGG" id="schv:BRCON_2224"/>
<dbReference type="Pfam" id="PF13620">
    <property type="entry name" value="CarboxypepD_reg"/>
    <property type="match status" value="1"/>
</dbReference>
<dbReference type="InterPro" id="IPR003790">
    <property type="entry name" value="GHL10"/>
</dbReference>
<dbReference type="PANTHER" id="PTHR43405:SF1">
    <property type="entry name" value="GLYCOSYL HYDROLASE DIGH"/>
    <property type="match status" value="1"/>
</dbReference>